<feature type="region of interest" description="Disordered" evidence="1">
    <location>
        <begin position="1"/>
        <end position="32"/>
    </location>
</feature>
<feature type="region of interest" description="Disordered" evidence="1">
    <location>
        <begin position="537"/>
        <end position="562"/>
    </location>
</feature>
<protein>
    <submittedName>
        <fullName evidence="2">Uncharacterized protein</fullName>
    </submittedName>
</protein>
<comment type="caution">
    <text evidence="2">The sequence shown here is derived from an EMBL/GenBank/DDBJ whole genome shotgun (WGS) entry which is preliminary data.</text>
</comment>
<proteinExistence type="predicted"/>
<dbReference type="OrthoDB" id="3544285at2759"/>
<accession>A0A4Z1FB79</accession>
<name>A0A4Z1FB79_9HELO</name>
<reference evidence="2 3" key="1">
    <citation type="submission" date="2017-12" db="EMBL/GenBank/DDBJ databases">
        <title>Comparative genomics of Botrytis spp.</title>
        <authorList>
            <person name="Valero-Jimenez C.A."/>
            <person name="Tapia P."/>
            <person name="Veloso J."/>
            <person name="Silva-Moreno E."/>
            <person name="Staats M."/>
            <person name="Valdes J.H."/>
            <person name="Van Kan J.A.L."/>
        </authorList>
    </citation>
    <scope>NUCLEOTIDE SEQUENCE [LARGE SCALE GENOMIC DNA]</scope>
    <source>
        <strain evidence="2 3">Bt9001</strain>
    </source>
</reference>
<gene>
    <name evidence="2" type="ORF">BTUL_0001g01430</name>
</gene>
<evidence type="ECO:0000313" key="3">
    <source>
        <dbReference type="Proteomes" id="UP000297777"/>
    </source>
</evidence>
<feature type="compositionally biased region" description="Basic and acidic residues" evidence="1">
    <location>
        <begin position="826"/>
        <end position="842"/>
    </location>
</feature>
<sequence length="849" mass="94520">MAFTDGQPDNESVPWPDSPKLSAAGSESPPNLLENMEAYDFNVRHTCKGRKTTSWPPLSRKVARNHEAGKKCPESCAYPVDCPLAKQLFDEAAERKKNCPVEGESLNTTWLNHIFIEELFLKTDYPEFKYNVDKALERGLISSLSVASHITTIFGQQEGYQLGRVLEYQTVTSSTALRWLLIAYGSHSTRKFFVDSCMAVVKVVDGLVKAEPGRSVYMQDDRLRAQQSETEEWLGKVKKCAGVLNYWLRVAEEQLKFDQRWGTAKKWILHEDGWGHLEQIWRTGVIEKLKMDLWDAKSNIMLKLIEAGQNPDCDLQYVNLLQDAGVAEGGEPERLVFWPQNGKLEWIYPTQEPRISKVAAEQIRMSADLFLNGISRQCQVAAAPEIASHVEPSNPQAEQDTLDQHSAPRILINGISDRQEITSQGLTDCDTTTGSEIASHTRVGTNLVEQDTAQQGLPDLPSDDRTHENIAPRVKTNMFATDWEDATLVRPGKSTTWYWGREPRPIGHGSLPRELEESRFWYSARKSSDTPYAIEASVTAPISSPPRAKDEDENESTSRVGELDRDSNTLLGIKDETIKEEDIEDSNFGYITSNNRPYTRIDLADLGERLAVLDAAELGAVEESNQQQNRSLAEQALLDLPRRETQLREELQHSAKIKKTLLDKLDSDTPIGSKMDAVGIFLDAIEEETEKMQGWTEDLREAEAEIDRGYDGDWEEGSQSEETHNNTQAILETSAECSSSSKGKEHTQMIEESSTMLLGEGESIENEKQEAKTSVHGETEETDAGDVMEPALAQAVGGLPLGGWNDGSVTGSDTRGYDGVGPSSSVEEKTTKAGYTAEEHKNLSPSTGN</sequence>
<feature type="compositionally biased region" description="Basic and acidic residues" evidence="1">
    <location>
        <begin position="765"/>
        <end position="779"/>
    </location>
</feature>
<evidence type="ECO:0000313" key="2">
    <source>
        <dbReference type="EMBL" id="TGO20132.1"/>
    </source>
</evidence>
<dbReference type="AlphaFoldDB" id="A0A4Z1FB79"/>
<evidence type="ECO:0000256" key="1">
    <source>
        <dbReference type="SAM" id="MobiDB-lite"/>
    </source>
</evidence>
<dbReference type="EMBL" id="PQXH01000001">
    <property type="protein sequence ID" value="TGO20132.1"/>
    <property type="molecule type" value="Genomic_DNA"/>
</dbReference>
<dbReference type="Proteomes" id="UP000297777">
    <property type="component" value="Unassembled WGS sequence"/>
</dbReference>
<feature type="region of interest" description="Disordered" evidence="1">
    <location>
        <begin position="758"/>
        <end position="849"/>
    </location>
</feature>
<organism evidence="2 3">
    <name type="scientific">Botrytis tulipae</name>
    <dbReference type="NCBI Taxonomy" id="87230"/>
    <lineage>
        <taxon>Eukaryota</taxon>
        <taxon>Fungi</taxon>
        <taxon>Dikarya</taxon>
        <taxon>Ascomycota</taxon>
        <taxon>Pezizomycotina</taxon>
        <taxon>Leotiomycetes</taxon>
        <taxon>Helotiales</taxon>
        <taxon>Sclerotiniaceae</taxon>
        <taxon>Botrytis</taxon>
    </lineage>
</organism>
<keyword evidence="3" id="KW-1185">Reference proteome</keyword>